<proteinExistence type="predicted"/>
<sequence>MFKHSPYVLLLLGAAACAPRMDPVRPIYRNGQVVPSRADDVVADARAEGQAERERIAQESDRTAQAALASCSGAVCDAITRGELAVGMTREQVLAATRSSLAAWDLRGGGRVTTLAARDGVSPSDVVAPVAMVTLEDGMVRSYAYREPQGLRLVASRADASSEGVARARAAALLREGDEMALAGRFDEALDRYDRADLVNPENPETTLKIARALDKALRPYEAQIRYQLFLHQMELERIRAHGEAYAHLSGALIEARQRIIVLERGR</sequence>
<dbReference type="SUPFAM" id="SSF48452">
    <property type="entry name" value="TPR-like"/>
    <property type="match status" value="1"/>
</dbReference>
<dbReference type="PROSITE" id="PS50005">
    <property type="entry name" value="TPR"/>
    <property type="match status" value="1"/>
</dbReference>
<feature type="repeat" description="TPR" evidence="1">
    <location>
        <begin position="170"/>
        <end position="203"/>
    </location>
</feature>
<evidence type="ECO:0000256" key="1">
    <source>
        <dbReference type="PROSITE-ProRule" id="PRU00339"/>
    </source>
</evidence>
<dbReference type="InterPro" id="IPR011990">
    <property type="entry name" value="TPR-like_helical_dom_sf"/>
</dbReference>
<gene>
    <name evidence="2" type="ORF">AVDCRST_MAG89-3031</name>
</gene>
<dbReference type="Gene3D" id="1.25.40.10">
    <property type="entry name" value="Tetratricopeptide repeat domain"/>
    <property type="match status" value="1"/>
</dbReference>
<evidence type="ECO:0000313" key="2">
    <source>
        <dbReference type="EMBL" id="CAA9349104.1"/>
    </source>
</evidence>
<dbReference type="EMBL" id="CADCTV010000631">
    <property type="protein sequence ID" value="CAA9349104.1"/>
    <property type="molecule type" value="Genomic_DNA"/>
</dbReference>
<reference evidence="2" key="1">
    <citation type="submission" date="2020-02" db="EMBL/GenBank/DDBJ databases">
        <authorList>
            <person name="Meier V. D."/>
        </authorList>
    </citation>
    <scope>NUCLEOTIDE SEQUENCE</scope>
    <source>
        <strain evidence="2">AVDCRST_MAG89</strain>
    </source>
</reference>
<dbReference type="PROSITE" id="PS51257">
    <property type="entry name" value="PROKAR_LIPOPROTEIN"/>
    <property type="match status" value="1"/>
</dbReference>
<organism evidence="2">
    <name type="scientific">uncultured Gemmatimonadota bacterium</name>
    <dbReference type="NCBI Taxonomy" id="203437"/>
    <lineage>
        <taxon>Bacteria</taxon>
        <taxon>Pseudomonadati</taxon>
        <taxon>Gemmatimonadota</taxon>
        <taxon>environmental samples</taxon>
    </lineage>
</organism>
<dbReference type="AlphaFoldDB" id="A0A6J4M3T2"/>
<accession>A0A6J4M3T2</accession>
<protein>
    <submittedName>
        <fullName evidence="2">Uncharacterized protein</fullName>
    </submittedName>
</protein>
<keyword evidence="1" id="KW-0802">TPR repeat</keyword>
<dbReference type="InterPro" id="IPR019734">
    <property type="entry name" value="TPR_rpt"/>
</dbReference>
<name>A0A6J4M3T2_9BACT</name>